<feature type="domain" description="Dynamin-type G" evidence="4">
    <location>
        <begin position="39"/>
        <end position="357"/>
    </location>
</feature>
<reference evidence="5 6" key="1">
    <citation type="submission" date="2018-11" db="EMBL/GenBank/DDBJ databases">
        <title>Genome assembly of Steccherinum ochraceum LE-BIN_3174, the white-rot fungus of the Steccherinaceae family (The Residual Polyporoid clade, Polyporales, Basidiomycota).</title>
        <authorList>
            <person name="Fedorova T.V."/>
            <person name="Glazunova O.A."/>
            <person name="Landesman E.O."/>
            <person name="Moiseenko K.V."/>
            <person name="Psurtseva N.V."/>
            <person name="Savinova O.S."/>
            <person name="Shakhova N.V."/>
            <person name="Tyazhelova T.V."/>
            <person name="Vasina D.V."/>
        </authorList>
    </citation>
    <scope>NUCLEOTIDE SEQUENCE [LARGE SCALE GENOMIC DNA]</scope>
    <source>
        <strain evidence="5 6">LE-BIN_3174</strain>
    </source>
</reference>
<dbReference type="PROSITE" id="PS51388">
    <property type="entry name" value="GED"/>
    <property type="match status" value="1"/>
</dbReference>
<evidence type="ECO:0000256" key="2">
    <source>
        <dbReference type="ARBA" id="ARBA00023134"/>
    </source>
</evidence>
<evidence type="ECO:0000313" key="6">
    <source>
        <dbReference type="Proteomes" id="UP000292702"/>
    </source>
</evidence>
<dbReference type="GO" id="GO:0006897">
    <property type="term" value="P:endocytosis"/>
    <property type="evidence" value="ECO:0007669"/>
    <property type="project" value="TreeGrafter"/>
</dbReference>
<proteinExistence type="predicted"/>
<protein>
    <recommendedName>
        <fullName evidence="7">GED domain-containing protein</fullName>
    </recommendedName>
</protein>
<dbReference type="CDD" id="cd08771">
    <property type="entry name" value="DLP_1"/>
    <property type="match status" value="1"/>
</dbReference>
<dbReference type="GO" id="GO:0048312">
    <property type="term" value="P:intracellular distribution of mitochondria"/>
    <property type="evidence" value="ECO:0007669"/>
    <property type="project" value="TreeGrafter"/>
</dbReference>
<name>A0A4R0RWJ4_9APHY</name>
<dbReference type="InterPro" id="IPR000375">
    <property type="entry name" value="Dynamin_stalk"/>
</dbReference>
<dbReference type="InterPro" id="IPR020850">
    <property type="entry name" value="GED_dom"/>
</dbReference>
<evidence type="ECO:0000256" key="1">
    <source>
        <dbReference type="ARBA" id="ARBA00022741"/>
    </source>
</evidence>
<evidence type="ECO:0000259" key="3">
    <source>
        <dbReference type="PROSITE" id="PS51388"/>
    </source>
</evidence>
<dbReference type="PRINTS" id="PR00195">
    <property type="entry name" value="DYNAMIN"/>
</dbReference>
<dbReference type="InterPro" id="IPR022812">
    <property type="entry name" value="Dynamin"/>
</dbReference>
<dbReference type="GO" id="GO:0016559">
    <property type="term" value="P:peroxisome fission"/>
    <property type="evidence" value="ECO:0007669"/>
    <property type="project" value="TreeGrafter"/>
</dbReference>
<dbReference type="OrthoDB" id="5061070at2759"/>
<organism evidence="5 6">
    <name type="scientific">Steccherinum ochraceum</name>
    <dbReference type="NCBI Taxonomy" id="92696"/>
    <lineage>
        <taxon>Eukaryota</taxon>
        <taxon>Fungi</taxon>
        <taxon>Dikarya</taxon>
        <taxon>Basidiomycota</taxon>
        <taxon>Agaricomycotina</taxon>
        <taxon>Agaricomycetes</taxon>
        <taxon>Polyporales</taxon>
        <taxon>Steccherinaceae</taxon>
        <taxon>Steccherinum</taxon>
    </lineage>
</organism>
<gene>
    <name evidence="5" type="ORF">EIP91_000373</name>
</gene>
<evidence type="ECO:0008006" key="7">
    <source>
        <dbReference type="Google" id="ProtNLM"/>
    </source>
</evidence>
<dbReference type="PANTHER" id="PTHR11566:SF21">
    <property type="entry name" value="DYNAMIN RELATED PROTEIN 1, ISOFORM A"/>
    <property type="match status" value="1"/>
</dbReference>
<keyword evidence="6" id="KW-1185">Reference proteome</keyword>
<dbReference type="GO" id="GO:0005874">
    <property type="term" value="C:microtubule"/>
    <property type="evidence" value="ECO:0007669"/>
    <property type="project" value="TreeGrafter"/>
</dbReference>
<dbReference type="GO" id="GO:0005525">
    <property type="term" value="F:GTP binding"/>
    <property type="evidence" value="ECO:0007669"/>
    <property type="project" value="InterPro"/>
</dbReference>
<keyword evidence="2" id="KW-0342">GTP-binding</keyword>
<dbReference type="InterPro" id="IPR027417">
    <property type="entry name" value="P-loop_NTPase"/>
</dbReference>
<dbReference type="Proteomes" id="UP000292702">
    <property type="component" value="Unassembled WGS sequence"/>
</dbReference>
<dbReference type="EMBL" id="RWJN01000105">
    <property type="protein sequence ID" value="TCD67244.1"/>
    <property type="molecule type" value="Genomic_DNA"/>
</dbReference>
<evidence type="ECO:0000259" key="4">
    <source>
        <dbReference type="PROSITE" id="PS51718"/>
    </source>
</evidence>
<dbReference type="Pfam" id="PF01031">
    <property type="entry name" value="Dynamin_M"/>
    <property type="match status" value="1"/>
</dbReference>
<evidence type="ECO:0000313" key="5">
    <source>
        <dbReference type="EMBL" id="TCD67244.1"/>
    </source>
</evidence>
<accession>A0A4R0RWJ4</accession>
<dbReference type="GO" id="GO:0000266">
    <property type="term" value="P:mitochondrial fission"/>
    <property type="evidence" value="ECO:0007669"/>
    <property type="project" value="TreeGrafter"/>
</dbReference>
<dbReference type="Pfam" id="PF00350">
    <property type="entry name" value="Dynamin_N"/>
    <property type="match status" value="1"/>
</dbReference>
<dbReference type="InterPro" id="IPR001401">
    <property type="entry name" value="Dynamin_GTPase"/>
</dbReference>
<dbReference type="STRING" id="92696.A0A4R0RWJ4"/>
<dbReference type="Gene3D" id="1.20.120.1240">
    <property type="entry name" value="Dynamin, middle domain"/>
    <property type="match status" value="1"/>
</dbReference>
<keyword evidence="1" id="KW-0547">Nucleotide-binding</keyword>
<dbReference type="InterPro" id="IPR030381">
    <property type="entry name" value="G_DYNAMIN_dom"/>
</dbReference>
<comment type="caution">
    <text evidence="5">The sequence shown here is derived from an EMBL/GenBank/DDBJ whole genome shotgun (WGS) entry which is preliminary data.</text>
</comment>
<dbReference type="SMART" id="SM00053">
    <property type="entry name" value="DYNc"/>
    <property type="match status" value="1"/>
</dbReference>
<dbReference type="GO" id="GO:0008017">
    <property type="term" value="F:microtubule binding"/>
    <property type="evidence" value="ECO:0007669"/>
    <property type="project" value="TreeGrafter"/>
</dbReference>
<dbReference type="GO" id="GO:0016020">
    <property type="term" value="C:membrane"/>
    <property type="evidence" value="ECO:0007669"/>
    <property type="project" value="TreeGrafter"/>
</dbReference>
<sequence>MLVDDSLTGVGISASQYARRTGRLIALINELQALGAGTDFSLPRIAVIGNQSAGKSSLVEAISGISLPRATDTCTRCPIECRLEHHADATWQCQVSLRKESEQHKEHTFGLLITEKDELEDMIRRAQLAILNPGVEESFFVTCDLQAIQRGHLPLGSAPQLQFSSDVVCLDITGPDVTNLAFIDLPGIIRHTERPEDIGMIAVVENMVRSHISEKNTLILLTITMSDDINNQGAASLAHEVDPAGSRTLGMWISYDALETALGVRVGVMTKPDLIQQGEHHRWLSILNVGYFVTKQPSPQELQDHVAFSTARERETTFFEGNSPWNEHADLRFRFGIPNLTSELSNLLGEIIAKTLPSLRQDCKESLKSVDEQLRRLPPPTTRPMIKLSNLIAHFCADADRLVQGSDRFESLLRSCLLAYSTFEAAIHRTCPDLRPFIDVNELLQLTGGGEQWYDLEGDLRPSAECMKMYLPDIRDHIQSLTTRSIVPFKVHVSLARRFSKDWLPSSTRCLASVYAATTAELQRLVYSHFGKFESTGLLGIVLATVDEQIEKSMSVARERVEWMLKMEDRPFTLNVRRYNGYKKKYLACYSSIRKGDYTPRDADSACDYGENEAYLPVATPAPEQLTSEGVELTTKSSAQCFEAELTLMAEIAAYFQVSYDRLVDNIPRIIDQDFLMAIMQELHDRLAEPVELDTENATKRAKAYLAEDEKLTLERNNLAMSKDRLDAVQRKLWSFGDPE</sequence>
<dbReference type="SUPFAM" id="SSF52540">
    <property type="entry name" value="P-loop containing nucleoside triphosphate hydrolases"/>
    <property type="match status" value="1"/>
</dbReference>
<dbReference type="InterPro" id="IPR045063">
    <property type="entry name" value="Dynamin_N"/>
</dbReference>
<dbReference type="PROSITE" id="PS51718">
    <property type="entry name" value="G_DYNAMIN_2"/>
    <property type="match status" value="1"/>
</dbReference>
<dbReference type="AlphaFoldDB" id="A0A4R0RWJ4"/>
<feature type="domain" description="GED" evidence="3">
    <location>
        <begin position="645"/>
        <end position="740"/>
    </location>
</feature>
<dbReference type="Gene3D" id="3.40.50.300">
    <property type="entry name" value="P-loop containing nucleotide triphosphate hydrolases"/>
    <property type="match status" value="1"/>
</dbReference>
<dbReference type="GO" id="GO:0003924">
    <property type="term" value="F:GTPase activity"/>
    <property type="evidence" value="ECO:0007669"/>
    <property type="project" value="InterPro"/>
</dbReference>
<dbReference type="GO" id="GO:0005739">
    <property type="term" value="C:mitochondrion"/>
    <property type="evidence" value="ECO:0007669"/>
    <property type="project" value="TreeGrafter"/>
</dbReference>
<dbReference type="PANTHER" id="PTHR11566">
    <property type="entry name" value="DYNAMIN"/>
    <property type="match status" value="1"/>
</dbReference>